<name>A0AAV2SMH4_MEGNR</name>
<keyword evidence="2" id="KW-0479">Metal-binding</keyword>
<proteinExistence type="predicted"/>
<feature type="domain" description="C2H2-type" evidence="9">
    <location>
        <begin position="240"/>
        <end position="267"/>
    </location>
</feature>
<keyword evidence="12" id="KW-1185">Reference proteome</keyword>
<gene>
    <name evidence="10" type="ORF">MNOR_LOCUS38557</name>
    <name evidence="11" type="ORF">MNOR_LOCUS38558</name>
</gene>
<dbReference type="AlphaFoldDB" id="A0AAV2SMH4"/>
<dbReference type="GO" id="GO:0003677">
    <property type="term" value="F:DNA binding"/>
    <property type="evidence" value="ECO:0007669"/>
    <property type="project" value="UniProtKB-KW"/>
</dbReference>
<evidence type="ECO:0000313" key="12">
    <source>
        <dbReference type="Proteomes" id="UP001497623"/>
    </source>
</evidence>
<dbReference type="InterPro" id="IPR036236">
    <property type="entry name" value="Znf_C2H2_sf"/>
</dbReference>
<dbReference type="Gene3D" id="3.30.160.60">
    <property type="entry name" value="Classic Zinc Finger"/>
    <property type="match status" value="1"/>
</dbReference>
<dbReference type="SMART" id="SM00355">
    <property type="entry name" value="ZnF_C2H2"/>
    <property type="match status" value="5"/>
</dbReference>
<evidence type="ECO:0000256" key="8">
    <source>
        <dbReference type="PROSITE-ProRule" id="PRU00042"/>
    </source>
</evidence>
<evidence type="ECO:0000256" key="4">
    <source>
        <dbReference type="ARBA" id="ARBA00022771"/>
    </source>
</evidence>
<keyword evidence="6" id="KW-0238">DNA-binding</keyword>
<keyword evidence="5" id="KW-0862">Zinc</keyword>
<evidence type="ECO:0000256" key="6">
    <source>
        <dbReference type="ARBA" id="ARBA00023125"/>
    </source>
</evidence>
<dbReference type="EMBL" id="CAXKWB010089134">
    <property type="protein sequence ID" value="CAL4213473.1"/>
    <property type="molecule type" value="Genomic_DNA"/>
</dbReference>
<evidence type="ECO:0000256" key="3">
    <source>
        <dbReference type="ARBA" id="ARBA00022737"/>
    </source>
</evidence>
<dbReference type="GO" id="GO:0005634">
    <property type="term" value="C:nucleus"/>
    <property type="evidence" value="ECO:0007669"/>
    <property type="project" value="UniProtKB-SubCell"/>
</dbReference>
<comment type="subcellular location">
    <subcellularLocation>
        <location evidence="1">Nucleus</location>
    </subcellularLocation>
</comment>
<dbReference type="InterPro" id="IPR013087">
    <property type="entry name" value="Znf_C2H2_type"/>
</dbReference>
<accession>A0AAV2SMH4</accession>
<evidence type="ECO:0000256" key="5">
    <source>
        <dbReference type="ARBA" id="ARBA00022833"/>
    </source>
</evidence>
<comment type="caution">
    <text evidence="10">The sequence shown here is derived from an EMBL/GenBank/DDBJ whole genome shotgun (WGS) entry which is preliminary data.</text>
</comment>
<dbReference type="PROSITE" id="PS00028">
    <property type="entry name" value="ZINC_FINGER_C2H2_1"/>
    <property type="match status" value="2"/>
</dbReference>
<keyword evidence="7" id="KW-0539">Nucleus</keyword>
<organism evidence="10 12">
    <name type="scientific">Meganyctiphanes norvegica</name>
    <name type="common">Northern krill</name>
    <name type="synonym">Thysanopoda norvegica</name>
    <dbReference type="NCBI Taxonomy" id="48144"/>
    <lineage>
        <taxon>Eukaryota</taxon>
        <taxon>Metazoa</taxon>
        <taxon>Ecdysozoa</taxon>
        <taxon>Arthropoda</taxon>
        <taxon>Crustacea</taxon>
        <taxon>Multicrustacea</taxon>
        <taxon>Malacostraca</taxon>
        <taxon>Eumalacostraca</taxon>
        <taxon>Eucarida</taxon>
        <taxon>Euphausiacea</taxon>
        <taxon>Euphausiidae</taxon>
        <taxon>Meganyctiphanes</taxon>
    </lineage>
</organism>
<evidence type="ECO:0000256" key="1">
    <source>
        <dbReference type="ARBA" id="ARBA00004123"/>
    </source>
</evidence>
<dbReference type="PROSITE" id="PS50157">
    <property type="entry name" value="ZINC_FINGER_C2H2_2"/>
    <property type="match status" value="1"/>
</dbReference>
<evidence type="ECO:0000256" key="2">
    <source>
        <dbReference type="ARBA" id="ARBA00022723"/>
    </source>
</evidence>
<evidence type="ECO:0000259" key="9">
    <source>
        <dbReference type="PROSITE" id="PS50157"/>
    </source>
</evidence>
<dbReference type="GO" id="GO:0008270">
    <property type="term" value="F:zinc ion binding"/>
    <property type="evidence" value="ECO:0007669"/>
    <property type="project" value="UniProtKB-KW"/>
</dbReference>
<protein>
    <recommendedName>
        <fullName evidence="9">C2H2-type domain-containing protein</fullName>
    </recommendedName>
</protein>
<dbReference type="SUPFAM" id="SSF57667">
    <property type="entry name" value="beta-beta-alpha zinc fingers"/>
    <property type="match status" value="1"/>
</dbReference>
<reference evidence="10 12" key="1">
    <citation type="submission" date="2024-05" db="EMBL/GenBank/DDBJ databases">
        <authorList>
            <person name="Wallberg A."/>
        </authorList>
    </citation>
    <scope>NUCLEOTIDE SEQUENCE [LARGE SCALE GENOMIC DNA]</scope>
</reference>
<keyword evidence="3" id="KW-0677">Repeat</keyword>
<dbReference type="Proteomes" id="UP001497623">
    <property type="component" value="Unassembled WGS sequence"/>
</dbReference>
<evidence type="ECO:0000313" key="10">
    <source>
        <dbReference type="EMBL" id="CAL4213471.1"/>
    </source>
</evidence>
<evidence type="ECO:0000313" key="11">
    <source>
        <dbReference type="EMBL" id="CAL4213473.1"/>
    </source>
</evidence>
<evidence type="ECO:0000256" key="7">
    <source>
        <dbReference type="ARBA" id="ARBA00023242"/>
    </source>
</evidence>
<sequence length="319" mass="36615">MALLDFHVTYCTGDGIVHQLLSSSLDKKIAVNDITDQNNNSKNIYMPWQCRNIQDDENSLKIGNSKTHENSTLMCGNSIACKGDKDLKSNLPKYKNISVINVKENNASLNSIYNYICSLCGYKCKYEAIFTDHLLSHGLEKNVQPNVLKESKLLNRHKCSKCNYKTTNKAMYNKHIIKSRHNTLSCLECKENFGSTYEMHKHKLTHALGSEFVCPLCDYKGQKLIELKKHLLKHSEKRLFKCSRCEFASSKISILEKHMFSHTENADVNNNGVTKLRTNGGKIKINLIQDYDRRDLFEILKKSGTLEQFMMHVDYTQCV</sequence>
<dbReference type="EMBL" id="CAXKWB010089134">
    <property type="protein sequence ID" value="CAL4213471.1"/>
    <property type="molecule type" value="Genomic_DNA"/>
</dbReference>
<keyword evidence="4 8" id="KW-0863">Zinc-finger</keyword>
<dbReference type="PANTHER" id="PTHR24392">
    <property type="entry name" value="ZINC FINGER PROTEIN"/>
    <property type="match status" value="1"/>
</dbReference>